<dbReference type="AlphaFoldDB" id="A0A951P941"/>
<proteinExistence type="predicted"/>
<reference evidence="1" key="1">
    <citation type="submission" date="2021-05" db="EMBL/GenBank/DDBJ databases">
        <authorList>
            <person name="Pietrasiak N."/>
            <person name="Ward R."/>
            <person name="Stajich J.E."/>
            <person name="Kurbessoian T."/>
        </authorList>
    </citation>
    <scope>NUCLEOTIDE SEQUENCE</scope>
    <source>
        <strain evidence="1">GSE-TBD4-15B</strain>
    </source>
</reference>
<name>A0A951P941_9CYAN</name>
<comment type="caution">
    <text evidence="1">The sequence shown here is derived from an EMBL/GenBank/DDBJ whole genome shotgun (WGS) entry which is preliminary data.</text>
</comment>
<dbReference type="Proteomes" id="UP000707356">
    <property type="component" value="Unassembled WGS sequence"/>
</dbReference>
<evidence type="ECO:0000313" key="1">
    <source>
        <dbReference type="EMBL" id="MBW4464898.1"/>
    </source>
</evidence>
<reference evidence="1" key="2">
    <citation type="journal article" date="2022" name="Microbiol. Resour. Announc.">
        <title>Metagenome Sequencing to Explore Phylogenomics of Terrestrial Cyanobacteria.</title>
        <authorList>
            <person name="Ward R.D."/>
            <person name="Stajich J.E."/>
            <person name="Johansen J.R."/>
            <person name="Huntemann M."/>
            <person name="Clum A."/>
            <person name="Foster B."/>
            <person name="Foster B."/>
            <person name="Roux S."/>
            <person name="Palaniappan K."/>
            <person name="Varghese N."/>
            <person name="Mukherjee S."/>
            <person name="Reddy T.B.K."/>
            <person name="Daum C."/>
            <person name="Copeland A."/>
            <person name="Chen I.A."/>
            <person name="Ivanova N.N."/>
            <person name="Kyrpides N.C."/>
            <person name="Shapiro N."/>
            <person name="Eloe-Fadrosh E.A."/>
            <person name="Pietrasiak N."/>
        </authorList>
    </citation>
    <scope>NUCLEOTIDE SEQUENCE</scope>
    <source>
        <strain evidence="1">GSE-TBD4-15B</strain>
    </source>
</reference>
<dbReference type="InterPro" id="IPR015943">
    <property type="entry name" value="WD40/YVTN_repeat-like_dom_sf"/>
</dbReference>
<dbReference type="PANTHER" id="PTHR47197">
    <property type="entry name" value="PROTEIN NIRF"/>
    <property type="match status" value="1"/>
</dbReference>
<organism evidence="1 2">
    <name type="scientific">Pegethrix bostrychoides GSE-TBD4-15B</name>
    <dbReference type="NCBI Taxonomy" id="2839662"/>
    <lineage>
        <taxon>Bacteria</taxon>
        <taxon>Bacillati</taxon>
        <taxon>Cyanobacteriota</taxon>
        <taxon>Cyanophyceae</taxon>
        <taxon>Oculatellales</taxon>
        <taxon>Oculatellaceae</taxon>
        <taxon>Pegethrix</taxon>
    </lineage>
</organism>
<accession>A0A951P941</accession>
<protein>
    <submittedName>
        <fullName evidence="1">Uncharacterized protein</fullName>
    </submittedName>
</protein>
<dbReference type="EMBL" id="JAHHHV010000024">
    <property type="protein sequence ID" value="MBW4464898.1"/>
    <property type="molecule type" value="Genomic_DNA"/>
</dbReference>
<dbReference type="InterPro" id="IPR051200">
    <property type="entry name" value="Host-pathogen_enzymatic-act"/>
</dbReference>
<evidence type="ECO:0000313" key="2">
    <source>
        <dbReference type="Proteomes" id="UP000707356"/>
    </source>
</evidence>
<dbReference type="PANTHER" id="PTHR47197:SF3">
    <property type="entry name" value="DIHYDRO-HEME D1 DEHYDROGENASE"/>
    <property type="match status" value="1"/>
</dbReference>
<dbReference type="SUPFAM" id="SSF75011">
    <property type="entry name" value="3-carboxy-cis,cis-mucoante lactonizing enzyme"/>
    <property type="match status" value="1"/>
</dbReference>
<dbReference type="Gene3D" id="2.130.10.10">
    <property type="entry name" value="YVTN repeat-like/Quinoprotein amine dehydrogenase"/>
    <property type="match status" value="2"/>
</dbReference>
<gene>
    <name evidence="1" type="ORF">KME07_05595</name>
</gene>
<sequence>MTLKLNAIVLANTDNTVLSYTVTTNPNPLQISSSTSSLTVVVYKSAPPEVTCSSLTFTVVPGKNDTDLTTDPGTITTSCPTGWTESSSADDPGVFTFTSTPGNGTIRADGLSFVFNNIAVNDQVGGTPLNIKETVTPPSGGQPQINTISFTLSKFPKNFELQYFNINPATVAPGGTANLSWSGSASSQNVTYDYSLSYGTNTFDNLPNTDSYPVENLLETTTFTLSIVAGGSAQYQQQKTVTVNQPVIGEFGVVGDPVSVLPGSNIQLYWQTEDVDHCALTMNGKMIQDGLKNNQSSNDPYSTTVPQAPGSYTYTLNAFPNQGDNNGVTRNAIVNVFQPQVLSAPIEGVTPNPLQMLISPDDSKLFVACCNFGGELFSPSVVSIGTAKALDISSFWTFCFNLSPMALSADGSHLYCTSYQAGNIYSLAVVDTSSYAATLHCSSASAYLGLGLIRSNNPPLLVVAVQNGVSVSATVYRVDNYDAVQHAGFTVPDENAVISCIVGNPQGNQFLLIDYIPDYIPAGHLSGQLWSYDYNANTVTPLDSLKNLLALFNGDGSQYYLAKTTPAIEVVDAAIHQVVNTISLPAAPRYMTLDSSGQYLLASLSNNTVVWINPAAQPAVFCTLQVGQSPTGIAVSSDGKWLYVADAGAGGNSRSKIWTVQLQAR</sequence>